<dbReference type="PANTHER" id="PTHR32089">
    <property type="entry name" value="METHYL-ACCEPTING CHEMOTAXIS PROTEIN MCPB"/>
    <property type="match status" value="1"/>
</dbReference>
<keyword evidence="3 9" id="KW-0812">Transmembrane</keyword>
<dbReference type="SMART" id="SM00283">
    <property type="entry name" value="MA"/>
    <property type="match status" value="1"/>
</dbReference>
<evidence type="ECO:0000256" key="7">
    <source>
        <dbReference type="PROSITE-ProRule" id="PRU00284"/>
    </source>
</evidence>
<evidence type="ECO:0000313" key="11">
    <source>
        <dbReference type="EMBL" id="BCN29273.1"/>
    </source>
</evidence>
<feature type="transmembrane region" description="Helical" evidence="9">
    <location>
        <begin position="14"/>
        <end position="37"/>
    </location>
</feature>
<dbReference type="Gene3D" id="1.10.287.950">
    <property type="entry name" value="Methyl-accepting chemotaxis protein"/>
    <property type="match status" value="1"/>
</dbReference>
<protein>
    <submittedName>
        <fullName evidence="11">Methyl-accepting chemotaxis protein</fullName>
    </submittedName>
</protein>
<keyword evidence="5 9" id="KW-0472">Membrane</keyword>
<dbReference type="EMBL" id="AP024169">
    <property type="protein sequence ID" value="BCN29273.1"/>
    <property type="molecule type" value="Genomic_DNA"/>
</dbReference>
<evidence type="ECO:0000256" key="1">
    <source>
        <dbReference type="ARBA" id="ARBA00004651"/>
    </source>
</evidence>
<dbReference type="SUPFAM" id="SSF58104">
    <property type="entry name" value="Methyl-accepting chemotaxis protein (MCP) signaling domain"/>
    <property type="match status" value="1"/>
</dbReference>
<keyword evidence="4 9" id="KW-1133">Transmembrane helix</keyword>
<sequence>MKKKRNRFSFSKKLVVMFGIPMLCIGIIIVMLSSISLDKSLSKEIRSELKIVSSSLESTYSNLYKGDYVRDMTWNLYKGKTKISGDTSLLDSLKKKTGIDTAFYFEDKTILTTLKMEAGGRATGLTLDKSIYERVMKGKTVFIPEFEVQKTTYFGYFQPLANKDGTVVGAIFSGKPTNEVTSQIKNEVQKIVYPTIAIIIVALILVFAFSKRLSNNMVLTKKYLEEVANGKLVKGNEIKVIKNKDEIGDIYAISLHLQERFRVIVSRMKDSSSMLSTSSNGLMQMSHNIYNSVTELDDGIDIIVQDASKQATETTESVENISHINEQIAFITAEMESMCETVKSMSMAEKRSYSIMCNLRETNEAVMKTVEKITDQVEITNNSVLMIQKTIDIIQQIADETDLLSINASIEAAHAGSAGKGFSVIAEQISNLASLSADNAKGVASIILKLKNESGKMITVSNEIESQMVNQSNRIKESMDDYLYMKKGVENSITSVQHITEKMAELDKSKNIVLEKVKGLSDLSDHFATATEAMSDTVKSIDKRMKELEETAYQLEDISKELSGGLDIFEL</sequence>
<feature type="transmembrane region" description="Helical" evidence="9">
    <location>
        <begin position="191"/>
        <end position="209"/>
    </location>
</feature>
<evidence type="ECO:0000256" key="8">
    <source>
        <dbReference type="SAM" id="Coils"/>
    </source>
</evidence>
<feature type="coiled-coil region" evidence="8">
    <location>
        <begin position="531"/>
        <end position="558"/>
    </location>
</feature>
<dbReference type="PANTHER" id="PTHR32089:SF112">
    <property type="entry name" value="LYSOZYME-LIKE PROTEIN-RELATED"/>
    <property type="match status" value="1"/>
</dbReference>
<feature type="domain" description="Methyl-accepting transducer" evidence="10">
    <location>
        <begin position="285"/>
        <end position="542"/>
    </location>
</feature>
<dbReference type="Pfam" id="PF17202">
    <property type="entry name" value="sCache_3_3"/>
    <property type="match status" value="1"/>
</dbReference>
<keyword evidence="6 7" id="KW-0807">Transducer</keyword>
<reference evidence="11 12" key="1">
    <citation type="submission" date="2020-11" db="EMBL/GenBank/DDBJ databases">
        <title>Draft genome sequencing of a Lachnospiraceae strain isolated from anoxic soil subjected to BSD treatment.</title>
        <authorList>
            <person name="Uek A."/>
            <person name="Tonouchi A."/>
        </authorList>
    </citation>
    <scope>NUCLEOTIDE SEQUENCE [LARGE SCALE GENOMIC DNA]</scope>
    <source>
        <strain evidence="11 12">TB5</strain>
    </source>
</reference>
<keyword evidence="12" id="KW-1185">Reference proteome</keyword>
<evidence type="ECO:0000259" key="10">
    <source>
        <dbReference type="PROSITE" id="PS50111"/>
    </source>
</evidence>
<evidence type="ECO:0000256" key="2">
    <source>
        <dbReference type="ARBA" id="ARBA00022475"/>
    </source>
</evidence>
<evidence type="ECO:0000256" key="3">
    <source>
        <dbReference type="ARBA" id="ARBA00022692"/>
    </source>
</evidence>
<dbReference type="InterPro" id="IPR004089">
    <property type="entry name" value="MCPsignal_dom"/>
</dbReference>
<comment type="subcellular location">
    <subcellularLocation>
        <location evidence="1">Cell membrane</location>
        <topology evidence="1">Multi-pass membrane protein</topology>
    </subcellularLocation>
</comment>
<proteinExistence type="predicted"/>
<evidence type="ECO:0000256" key="4">
    <source>
        <dbReference type="ARBA" id="ARBA00022989"/>
    </source>
</evidence>
<dbReference type="PROSITE" id="PS50111">
    <property type="entry name" value="CHEMOTAXIS_TRANSDUC_2"/>
    <property type="match status" value="1"/>
</dbReference>
<organism evidence="11 12">
    <name type="scientific">Anaeromicropila herbilytica</name>
    <dbReference type="NCBI Taxonomy" id="2785025"/>
    <lineage>
        <taxon>Bacteria</taxon>
        <taxon>Bacillati</taxon>
        <taxon>Bacillota</taxon>
        <taxon>Clostridia</taxon>
        <taxon>Lachnospirales</taxon>
        <taxon>Lachnospiraceae</taxon>
        <taxon>Anaeromicropila</taxon>
    </lineage>
</organism>
<dbReference type="Proteomes" id="UP000595897">
    <property type="component" value="Chromosome"/>
</dbReference>
<evidence type="ECO:0000256" key="9">
    <source>
        <dbReference type="SAM" id="Phobius"/>
    </source>
</evidence>
<dbReference type="InterPro" id="IPR033463">
    <property type="entry name" value="sCache_3"/>
</dbReference>
<dbReference type="GO" id="GO:0007165">
    <property type="term" value="P:signal transduction"/>
    <property type="evidence" value="ECO:0007669"/>
    <property type="project" value="UniProtKB-KW"/>
</dbReference>
<dbReference type="Pfam" id="PF00015">
    <property type="entry name" value="MCPsignal"/>
    <property type="match status" value="1"/>
</dbReference>
<evidence type="ECO:0000256" key="5">
    <source>
        <dbReference type="ARBA" id="ARBA00023136"/>
    </source>
</evidence>
<gene>
    <name evidence="11" type="ORF">bsdtb5_05680</name>
</gene>
<keyword evidence="8" id="KW-0175">Coiled coil</keyword>
<evidence type="ECO:0000256" key="6">
    <source>
        <dbReference type="ARBA" id="ARBA00023224"/>
    </source>
</evidence>
<accession>A0A7R7ICR8</accession>
<dbReference type="SUPFAM" id="SSF103190">
    <property type="entry name" value="Sensory domain-like"/>
    <property type="match status" value="1"/>
</dbReference>
<dbReference type="GO" id="GO:0005886">
    <property type="term" value="C:plasma membrane"/>
    <property type="evidence" value="ECO:0007669"/>
    <property type="project" value="UniProtKB-SubCell"/>
</dbReference>
<evidence type="ECO:0000313" key="12">
    <source>
        <dbReference type="Proteomes" id="UP000595897"/>
    </source>
</evidence>
<keyword evidence="2" id="KW-1003">Cell membrane</keyword>
<dbReference type="KEGG" id="ahb:bsdtb5_05680"/>
<dbReference type="RefSeq" id="WP_271714557.1">
    <property type="nucleotide sequence ID" value="NZ_AP024169.1"/>
</dbReference>
<name>A0A7R7ICR8_9FIRM</name>
<dbReference type="Gene3D" id="6.10.340.10">
    <property type="match status" value="1"/>
</dbReference>
<dbReference type="AlphaFoldDB" id="A0A7R7ICR8"/>
<dbReference type="InterPro" id="IPR029151">
    <property type="entry name" value="Sensor-like_sf"/>
</dbReference>